<dbReference type="PANTHER" id="PTHR30535:SF34">
    <property type="entry name" value="MOLYBDATE-BINDING PROTEIN MOLA"/>
    <property type="match status" value="1"/>
</dbReference>
<gene>
    <name evidence="3" type="ORF">RM533_07035</name>
</gene>
<name>A0ABU2ZH54_9SPHN</name>
<evidence type="ECO:0000259" key="2">
    <source>
        <dbReference type="Pfam" id="PF01497"/>
    </source>
</evidence>
<keyword evidence="4" id="KW-1185">Reference proteome</keyword>
<evidence type="ECO:0000256" key="1">
    <source>
        <dbReference type="SAM" id="SignalP"/>
    </source>
</evidence>
<feature type="signal peptide" evidence="1">
    <location>
        <begin position="1"/>
        <end position="20"/>
    </location>
</feature>
<dbReference type="PANTHER" id="PTHR30535">
    <property type="entry name" value="VITAMIN B12-BINDING PROTEIN"/>
    <property type="match status" value="1"/>
</dbReference>
<dbReference type="Proteomes" id="UP001259803">
    <property type="component" value="Unassembled WGS sequence"/>
</dbReference>
<sequence length="246" mass="25992">MRTAKILATLATLLPGSCGAAPQPHSGAAQRIVSLDYCADQYVLRFADRQDIFALSLDAQETFSCMGDRAEGIATVRPRTADVLALRPDLVVRSYGGGAEAAAFLHRAGVPVVQLGFPATIGDVREEVRRVGIRLGGPDRAQAIADQMDSRLAALPARSGKTTIALYMTPAGVTTGEGSLVHEMLLAAAFLEQTATQIDSWSAARHPVARAQLRDLPVAKLEEAWTSCGASFRRGAVEALAQQAAP</sequence>
<dbReference type="InterPro" id="IPR050902">
    <property type="entry name" value="ABC_Transporter_SBP"/>
</dbReference>
<comment type="caution">
    <text evidence="3">The sequence shown here is derived from an EMBL/GenBank/DDBJ whole genome shotgun (WGS) entry which is preliminary data.</text>
</comment>
<keyword evidence="1" id="KW-0732">Signal</keyword>
<dbReference type="Pfam" id="PF01497">
    <property type="entry name" value="Peripla_BP_2"/>
    <property type="match status" value="1"/>
</dbReference>
<dbReference type="SUPFAM" id="SSF53807">
    <property type="entry name" value="Helical backbone' metal receptor"/>
    <property type="match status" value="1"/>
</dbReference>
<dbReference type="EMBL" id="JAVRHS010000004">
    <property type="protein sequence ID" value="MDT0575937.1"/>
    <property type="molecule type" value="Genomic_DNA"/>
</dbReference>
<evidence type="ECO:0000313" key="4">
    <source>
        <dbReference type="Proteomes" id="UP001259803"/>
    </source>
</evidence>
<organism evidence="3 4">
    <name type="scientific">Croceicoccus esteveae</name>
    <dbReference type="NCBI Taxonomy" id="3075597"/>
    <lineage>
        <taxon>Bacteria</taxon>
        <taxon>Pseudomonadati</taxon>
        <taxon>Pseudomonadota</taxon>
        <taxon>Alphaproteobacteria</taxon>
        <taxon>Sphingomonadales</taxon>
        <taxon>Erythrobacteraceae</taxon>
        <taxon>Croceicoccus</taxon>
    </lineage>
</organism>
<feature type="chain" id="PRO_5045882459" evidence="1">
    <location>
        <begin position="21"/>
        <end position="246"/>
    </location>
</feature>
<dbReference type="RefSeq" id="WP_311340612.1">
    <property type="nucleotide sequence ID" value="NZ_JAVRHS010000004.1"/>
</dbReference>
<dbReference type="CDD" id="cd00636">
    <property type="entry name" value="TroA-like"/>
    <property type="match status" value="1"/>
</dbReference>
<evidence type="ECO:0000313" key="3">
    <source>
        <dbReference type="EMBL" id="MDT0575937.1"/>
    </source>
</evidence>
<reference evidence="3 4" key="1">
    <citation type="submission" date="2023-09" db="EMBL/GenBank/DDBJ databases">
        <authorList>
            <person name="Rey-Velasco X."/>
        </authorList>
    </citation>
    <scope>NUCLEOTIDE SEQUENCE [LARGE SCALE GENOMIC DNA]</scope>
    <source>
        <strain evidence="3 4">F390</strain>
    </source>
</reference>
<proteinExistence type="predicted"/>
<dbReference type="Gene3D" id="3.40.50.1980">
    <property type="entry name" value="Nitrogenase molybdenum iron protein domain"/>
    <property type="match status" value="2"/>
</dbReference>
<dbReference type="InterPro" id="IPR002491">
    <property type="entry name" value="ABC_transptr_periplasmic_BD"/>
</dbReference>
<accession>A0ABU2ZH54</accession>
<protein>
    <submittedName>
        <fullName evidence="3">ABC transporter substrate-binding protein</fullName>
    </submittedName>
</protein>
<feature type="domain" description="Fe/B12 periplasmic-binding" evidence="2">
    <location>
        <begin position="83"/>
        <end position="201"/>
    </location>
</feature>